<keyword evidence="12" id="KW-0472">Membrane</keyword>
<dbReference type="PROSITE" id="PS00086">
    <property type="entry name" value="CYTOCHROME_P450"/>
    <property type="match status" value="1"/>
</dbReference>
<keyword evidence="7" id="KW-0256">Endoplasmic reticulum</keyword>
<sequence>MSVALFFAASLLSFLLGYLRYTYNYWTMLGVRQRRTHFLYGNVFKLKSLHLSELLQETYDAFKGKVGVAGSYVYTRPIAVVTDLELAKHILIKDFNKFVDRRAYNNHKEDPLSAHLFNLQGEQWRQLRMKLTPAFSSGKLKHMFGSVVDVAKQLELTLQKQLDKEGAVLELHDLLGRYTTDVIGKCAFGLDCHSLQNPRAEFRVVGRQLFQADRHASVRWQLFKLTYGEFFKRLGLRLIPKSHTDFIMRVVRETVASRESRAGQDGRRNDFIDLLLDLKNPQEGGKGLSVEQLAAQVFVFFVAGFETSSSNMSFALYELAKQPRVQQKLRSEILRVLSKHEALTYEAMLDMTYLDQVVYETLRKYPALASLTRIATEEYTLPGGDSHITLDRGTVVHIPVRAIHYDPEIYAEPQEFRPERFEAQAWQQRHPLAFLGFGVGPRNCIGSRFGLMQVKLGLIGLLRQFQFRLPGSGERPAELAIAKTEIILMPIDGVWLRVERLERLPGV</sequence>
<organism evidence="15 16">
    <name type="scientific">Drosophila lebanonensis</name>
    <name type="common">Fruit fly</name>
    <name type="synonym">Scaptodrosophila lebanonensis</name>
    <dbReference type="NCBI Taxonomy" id="7225"/>
    <lineage>
        <taxon>Eukaryota</taxon>
        <taxon>Metazoa</taxon>
        <taxon>Ecdysozoa</taxon>
        <taxon>Arthropoda</taxon>
        <taxon>Hexapoda</taxon>
        <taxon>Insecta</taxon>
        <taxon>Pterygota</taxon>
        <taxon>Neoptera</taxon>
        <taxon>Endopterygota</taxon>
        <taxon>Diptera</taxon>
        <taxon>Brachycera</taxon>
        <taxon>Muscomorpha</taxon>
        <taxon>Ephydroidea</taxon>
        <taxon>Drosophilidae</taxon>
        <taxon>Scaptodrosophila</taxon>
    </lineage>
</organism>
<dbReference type="InterPro" id="IPR036396">
    <property type="entry name" value="Cyt_P450_sf"/>
</dbReference>
<dbReference type="PANTHER" id="PTHR24292">
    <property type="entry name" value="CYTOCHROME P450"/>
    <property type="match status" value="1"/>
</dbReference>
<dbReference type="GO" id="GO:0005789">
    <property type="term" value="C:endoplasmic reticulum membrane"/>
    <property type="evidence" value="ECO:0007669"/>
    <property type="project" value="UniProtKB-SubCell"/>
</dbReference>
<dbReference type="SUPFAM" id="SSF48264">
    <property type="entry name" value="Cytochrome P450"/>
    <property type="match status" value="1"/>
</dbReference>
<feature type="binding site" description="axial binding residue" evidence="13">
    <location>
        <position position="444"/>
    </location>
    <ligand>
        <name>heme</name>
        <dbReference type="ChEBI" id="CHEBI:30413"/>
    </ligand>
    <ligandPart>
        <name>Fe</name>
        <dbReference type="ChEBI" id="CHEBI:18248"/>
    </ligandPart>
</feature>
<evidence type="ECO:0000256" key="10">
    <source>
        <dbReference type="ARBA" id="ARBA00023004"/>
    </source>
</evidence>
<dbReference type="GO" id="GO:0020037">
    <property type="term" value="F:heme binding"/>
    <property type="evidence" value="ECO:0007669"/>
    <property type="project" value="InterPro"/>
</dbReference>
<keyword evidence="9 14" id="KW-0560">Oxidoreductase</keyword>
<comment type="cofactor">
    <cofactor evidence="1 13">
        <name>heme</name>
        <dbReference type="ChEBI" id="CHEBI:30413"/>
    </cofactor>
</comment>
<dbReference type="PRINTS" id="PR00463">
    <property type="entry name" value="EP450I"/>
</dbReference>
<dbReference type="GO" id="GO:0005506">
    <property type="term" value="F:iron ion binding"/>
    <property type="evidence" value="ECO:0007669"/>
    <property type="project" value="InterPro"/>
</dbReference>
<comment type="subcellular location">
    <subcellularLocation>
        <location evidence="3">Endoplasmic reticulum membrane</location>
        <topology evidence="3">Peripheral membrane protein</topology>
    </subcellularLocation>
    <subcellularLocation>
        <location evidence="2">Microsome membrane</location>
        <topology evidence="2">Peripheral membrane protein</topology>
    </subcellularLocation>
</comment>
<evidence type="ECO:0000256" key="9">
    <source>
        <dbReference type="ARBA" id="ARBA00023002"/>
    </source>
</evidence>
<evidence type="ECO:0000256" key="2">
    <source>
        <dbReference type="ARBA" id="ARBA00004174"/>
    </source>
</evidence>
<evidence type="ECO:0000256" key="11">
    <source>
        <dbReference type="ARBA" id="ARBA00023033"/>
    </source>
</evidence>
<dbReference type="InterPro" id="IPR002401">
    <property type="entry name" value="Cyt_P450_E_grp-I"/>
</dbReference>
<dbReference type="CTD" id="19836250"/>
<dbReference type="InterPro" id="IPR001128">
    <property type="entry name" value="Cyt_P450"/>
</dbReference>
<keyword evidence="11 14" id="KW-0503">Monooxygenase</keyword>
<reference evidence="16" key="1">
    <citation type="submission" date="2025-08" db="UniProtKB">
        <authorList>
            <consortium name="RefSeq"/>
        </authorList>
    </citation>
    <scope>IDENTIFICATION</scope>
    <source>
        <strain evidence="16">11010-0011.00</strain>
        <tissue evidence="16">Whole body</tissue>
    </source>
</reference>
<dbReference type="GO" id="GO:0016705">
    <property type="term" value="F:oxidoreductase activity, acting on paired donors, with incorporation or reduction of molecular oxygen"/>
    <property type="evidence" value="ECO:0007669"/>
    <property type="project" value="InterPro"/>
</dbReference>
<dbReference type="PANTHER" id="PTHR24292:SF100">
    <property type="entry name" value="CYTOCHROME P450 6A16, ISOFORM B-RELATED"/>
    <property type="match status" value="1"/>
</dbReference>
<dbReference type="GO" id="GO:0004497">
    <property type="term" value="F:monooxygenase activity"/>
    <property type="evidence" value="ECO:0007669"/>
    <property type="project" value="UniProtKB-KW"/>
</dbReference>
<comment type="similarity">
    <text evidence="4 14">Belongs to the cytochrome P450 family.</text>
</comment>
<evidence type="ECO:0000256" key="4">
    <source>
        <dbReference type="ARBA" id="ARBA00010617"/>
    </source>
</evidence>
<dbReference type="CDD" id="cd11056">
    <property type="entry name" value="CYP6-like"/>
    <property type="match status" value="1"/>
</dbReference>
<evidence type="ECO:0000256" key="12">
    <source>
        <dbReference type="ARBA" id="ARBA00023136"/>
    </source>
</evidence>
<dbReference type="FunFam" id="1.10.630.10:FF:000042">
    <property type="entry name" value="Cytochrome P450"/>
    <property type="match status" value="1"/>
</dbReference>
<evidence type="ECO:0000256" key="3">
    <source>
        <dbReference type="ARBA" id="ARBA00004406"/>
    </source>
</evidence>
<evidence type="ECO:0000256" key="6">
    <source>
        <dbReference type="ARBA" id="ARBA00022723"/>
    </source>
</evidence>
<evidence type="ECO:0000313" key="16">
    <source>
        <dbReference type="RefSeq" id="XP_030380660.1"/>
    </source>
</evidence>
<evidence type="ECO:0000256" key="7">
    <source>
        <dbReference type="ARBA" id="ARBA00022824"/>
    </source>
</evidence>
<dbReference type="PRINTS" id="PR00385">
    <property type="entry name" value="P450"/>
</dbReference>
<dbReference type="Gene3D" id="1.10.630.10">
    <property type="entry name" value="Cytochrome P450"/>
    <property type="match status" value="1"/>
</dbReference>
<evidence type="ECO:0000313" key="15">
    <source>
        <dbReference type="Proteomes" id="UP000504634"/>
    </source>
</evidence>
<evidence type="ECO:0000256" key="14">
    <source>
        <dbReference type="RuleBase" id="RU000461"/>
    </source>
</evidence>
<dbReference type="InterPro" id="IPR050476">
    <property type="entry name" value="Insect_CytP450_Detox"/>
</dbReference>
<evidence type="ECO:0000256" key="5">
    <source>
        <dbReference type="ARBA" id="ARBA00022617"/>
    </source>
</evidence>
<name>A0A6J2TYH3_DROLE</name>
<dbReference type="AlphaFoldDB" id="A0A6J2TYH3"/>
<accession>A0A6J2TYH3</accession>
<keyword evidence="10 13" id="KW-0408">Iron</keyword>
<dbReference type="Pfam" id="PF00067">
    <property type="entry name" value="p450"/>
    <property type="match status" value="1"/>
</dbReference>
<evidence type="ECO:0000256" key="13">
    <source>
        <dbReference type="PIRSR" id="PIRSR602401-1"/>
    </source>
</evidence>
<keyword evidence="5 13" id="KW-0349">Heme</keyword>
<dbReference type="Proteomes" id="UP000504634">
    <property type="component" value="Unplaced"/>
</dbReference>
<keyword evidence="15" id="KW-1185">Reference proteome</keyword>
<keyword evidence="6 13" id="KW-0479">Metal-binding</keyword>
<gene>
    <name evidence="16" type="primary">LOC115628616</name>
</gene>
<keyword evidence="8" id="KW-0492">Microsome</keyword>
<dbReference type="RefSeq" id="XP_030380660.1">
    <property type="nucleotide sequence ID" value="XM_030524800.1"/>
</dbReference>
<protein>
    <submittedName>
        <fullName evidence="16">Probable cytochrome P450 6a14</fullName>
    </submittedName>
</protein>
<dbReference type="OrthoDB" id="2789670at2759"/>
<dbReference type="GeneID" id="115628616"/>
<evidence type="ECO:0000256" key="8">
    <source>
        <dbReference type="ARBA" id="ARBA00022848"/>
    </source>
</evidence>
<evidence type="ECO:0000256" key="1">
    <source>
        <dbReference type="ARBA" id="ARBA00001971"/>
    </source>
</evidence>
<proteinExistence type="inferred from homology"/>
<dbReference type="InterPro" id="IPR017972">
    <property type="entry name" value="Cyt_P450_CS"/>
</dbReference>